<accession>A0ACC0HJR1</accession>
<evidence type="ECO:0000313" key="2">
    <source>
        <dbReference type="Proteomes" id="UP001060215"/>
    </source>
</evidence>
<proteinExistence type="predicted"/>
<comment type="caution">
    <text evidence="1">The sequence shown here is derived from an EMBL/GenBank/DDBJ whole genome shotgun (WGS) entry which is preliminary data.</text>
</comment>
<organism evidence="1 2">
    <name type="scientific">Camellia lanceoleosa</name>
    <dbReference type="NCBI Taxonomy" id="1840588"/>
    <lineage>
        <taxon>Eukaryota</taxon>
        <taxon>Viridiplantae</taxon>
        <taxon>Streptophyta</taxon>
        <taxon>Embryophyta</taxon>
        <taxon>Tracheophyta</taxon>
        <taxon>Spermatophyta</taxon>
        <taxon>Magnoliopsida</taxon>
        <taxon>eudicotyledons</taxon>
        <taxon>Gunneridae</taxon>
        <taxon>Pentapetalae</taxon>
        <taxon>asterids</taxon>
        <taxon>Ericales</taxon>
        <taxon>Theaceae</taxon>
        <taxon>Camellia</taxon>
    </lineage>
</organism>
<sequence>MAWFNTSASTVESLDYQAVPSMGHEVEWILRHWLNVIEVYRTTVSTCRCSPDARFCCHRFAAMLLAELSDLCGDAKVHGNHQKPNIGTHTHLASVLLLNPHSILANVESKDEIKT</sequence>
<dbReference type="Proteomes" id="UP001060215">
    <property type="component" value="Chromosome 5"/>
</dbReference>
<dbReference type="EMBL" id="CM045762">
    <property type="protein sequence ID" value="KAI8012291.1"/>
    <property type="molecule type" value="Genomic_DNA"/>
</dbReference>
<name>A0ACC0HJR1_9ERIC</name>
<protein>
    <submittedName>
        <fullName evidence="1">Uncharacterized protein</fullName>
    </submittedName>
</protein>
<evidence type="ECO:0000313" key="1">
    <source>
        <dbReference type="EMBL" id="KAI8012291.1"/>
    </source>
</evidence>
<reference evidence="1 2" key="1">
    <citation type="journal article" date="2022" name="Plant J.">
        <title>Chromosome-level genome of Camellia lanceoleosa provides a valuable resource for understanding genome evolution and self-incompatibility.</title>
        <authorList>
            <person name="Gong W."/>
            <person name="Xiao S."/>
            <person name="Wang L."/>
            <person name="Liao Z."/>
            <person name="Chang Y."/>
            <person name="Mo W."/>
            <person name="Hu G."/>
            <person name="Li W."/>
            <person name="Zhao G."/>
            <person name="Zhu H."/>
            <person name="Hu X."/>
            <person name="Ji K."/>
            <person name="Xiang X."/>
            <person name="Song Q."/>
            <person name="Yuan D."/>
            <person name="Jin S."/>
            <person name="Zhang L."/>
        </authorList>
    </citation>
    <scope>NUCLEOTIDE SEQUENCE [LARGE SCALE GENOMIC DNA]</scope>
    <source>
        <strain evidence="1">SQ_2022a</strain>
    </source>
</reference>
<keyword evidence="2" id="KW-1185">Reference proteome</keyword>
<gene>
    <name evidence="1" type="ORF">LOK49_LG06G03222</name>
</gene>